<sequence length="583" mass="65466">MIFEDILTDVGSFGLYQKILIIVFLIPSSIVIPWFSMSSIFLSSIPDHWCHVPEIASSNLSIEMQKQLISPPHDRHCSMYDVDYASLMESRNFSIDPSWPVKECNNGWQFDRTNYDETSVSKWNMVCKDDHYSSLVLSLMFVGITVGTPLFGLMSDSFHNSGNRYWITLSPNFELYLLLRTLNGLCITTIYTLAFIILLELVSPDIRGRVNGIATTAWTLGMCVLPLVAWLTRHWLYLSIATSTASACLLLYWRVIPESPSWLIFQERYKDAHDVLAKISKTNGKTIHQTHHLMEKIEKLGDYLRNQKSTEEKASPLDFFRYPKLRTRFFLVTICWVSGCLPYYGHQVNTRNLAGNEFLNFLYLSAVEVPATLVSWALMESVGRKWCAIVAFSLATFACLIPVMFPPEIAMIGVIAALLAKAGTSAAYMTVYIQAPELFPTSLRAVGMGMCSTIGSGSTLLAPYIVYLAKFGPNIPFLCFAVIAFLGVLAALFLPETFDQKLPQTVADVEEFVSKRSFFACGRVPDSESPDPYPPCPPSLGKSIMKKRWIDPIEVRCISKRNSLDSVVGVFVVPAPDYKSPHV</sequence>
<feature type="transmembrane region" description="Helical" evidence="5">
    <location>
        <begin position="386"/>
        <end position="405"/>
    </location>
</feature>
<feature type="transmembrane region" description="Helical" evidence="5">
    <location>
        <begin position="329"/>
        <end position="346"/>
    </location>
</feature>
<keyword evidence="4 5" id="KW-0472">Membrane</keyword>
<feature type="transmembrane region" description="Helical" evidence="5">
    <location>
        <begin position="235"/>
        <end position="253"/>
    </location>
</feature>
<comment type="subcellular location">
    <subcellularLocation>
        <location evidence="1">Membrane</location>
        <topology evidence="1">Multi-pass membrane protein</topology>
    </subcellularLocation>
</comment>
<feature type="transmembrane region" description="Helical" evidence="5">
    <location>
        <begin position="411"/>
        <end position="433"/>
    </location>
</feature>
<evidence type="ECO:0000256" key="2">
    <source>
        <dbReference type="ARBA" id="ARBA00022692"/>
    </source>
</evidence>
<organism evidence="6 7">
    <name type="scientific">Caerostris darwini</name>
    <dbReference type="NCBI Taxonomy" id="1538125"/>
    <lineage>
        <taxon>Eukaryota</taxon>
        <taxon>Metazoa</taxon>
        <taxon>Ecdysozoa</taxon>
        <taxon>Arthropoda</taxon>
        <taxon>Chelicerata</taxon>
        <taxon>Arachnida</taxon>
        <taxon>Araneae</taxon>
        <taxon>Araneomorphae</taxon>
        <taxon>Entelegynae</taxon>
        <taxon>Araneoidea</taxon>
        <taxon>Araneidae</taxon>
        <taxon>Caerostris</taxon>
    </lineage>
</organism>
<keyword evidence="3 5" id="KW-1133">Transmembrane helix</keyword>
<dbReference type="EMBL" id="BPLQ01015719">
    <property type="protein sequence ID" value="GIY90704.1"/>
    <property type="molecule type" value="Genomic_DNA"/>
</dbReference>
<name>A0AAV4X9X2_9ARAC</name>
<feature type="transmembrane region" description="Helical" evidence="5">
    <location>
        <begin position="475"/>
        <end position="494"/>
    </location>
</feature>
<keyword evidence="7" id="KW-1185">Reference proteome</keyword>
<feature type="transmembrane region" description="Helical" evidence="5">
    <location>
        <begin position="15"/>
        <end position="35"/>
    </location>
</feature>
<feature type="transmembrane region" description="Helical" evidence="5">
    <location>
        <begin position="132"/>
        <end position="155"/>
    </location>
</feature>
<feature type="transmembrane region" description="Helical" evidence="5">
    <location>
        <begin position="358"/>
        <end position="379"/>
    </location>
</feature>
<evidence type="ECO:0000256" key="1">
    <source>
        <dbReference type="ARBA" id="ARBA00004141"/>
    </source>
</evidence>
<evidence type="ECO:0000256" key="5">
    <source>
        <dbReference type="SAM" id="Phobius"/>
    </source>
</evidence>
<feature type="transmembrane region" description="Helical" evidence="5">
    <location>
        <begin position="210"/>
        <end position="229"/>
    </location>
</feature>
<dbReference type="SUPFAM" id="SSF103473">
    <property type="entry name" value="MFS general substrate transporter"/>
    <property type="match status" value="1"/>
</dbReference>
<accession>A0AAV4X9X2</accession>
<comment type="caution">
    <text evidence="6">The sequence shown here is derived from an EMBL/GenBank/DDBJ whole genome shotgun (WGS) entry which is preliminary data.</text>
</comment>
<evidence type="ECO:0000256" key="4">
    <source>
        <dbReference type="ARBA" id="ARBA00023136"/>
    </source>
</evidence>
<feature type="transmembrane region" description="Helical" evidence="5">
    <location>
        <begin position="175"/>
        <end position="198"/>
    </location>
</feature>
<proteinExistence type="predicted"/>
<dbReference type="Proteomes" id="UP001054837">
    <property type="component" value="Unassembled WGS sequence"/>
</dbReference>
<dbReference type="Pfam" id="PF00083">
    <property type="entry name" value="Sugar_tr"/>
    <property type="match status" value="1"/>
</dbReference>
<keyword evidence="2 5" id="KW-0812">Transmembrane</keyword>
<evidence type="ECO:0000313" key="6">
    <source>
        <dbReference type="EMBL" id="GIY90704.1"/>
    </source>
</evidence>
<dbReference type="PANTHER" id="PTHR24064">
    <property type="entry name" value="SOLUTE CARRIER FAMILY 22 MEMBER"/>
    <property type="match status" value="1"/>
</dbReference>
<gene>
    <name evidence="6" type="primary">Slc22a21</name>
    <name evidence="6" type="ORF">CDAR_75421</name>
</gene>
<dbReference type="InterPro" id="IPR036259">
    <property type="entry name" value="MFS_trans_sf"/>
</dbReference>
<dbReference type="InterPro" id="IPR005828">
    <property type="entry name" value="MFS_sugar_transport-like"/>
</dbReference>
<dbReference type="Gene3D" id="1.20.1250.20">
    <property type="entry name" value="MFS general substrate transporter like domains"/>
    <property type="match status" value="1"/>
</dbReference>
<reference evidence="6 7" key="1">
    <citation type="submission" date="2021-06" db="EMBL/GenBank/DDBJ databases">
        <title>Caerostris darwini draft genome.</title>
        <authorList>
            <person name="Kono N."/>
            <person name="Arakawa K."/>
        </authorList>
    </citation>
    <scope>NUCLEOTIDE SEQUENCE [LARGE SCALE GENOMIC DNA]</scope>
</reference>
<dbReference type="GO" id="GO:0016020">
    <property type="term" value="C:membrane"/>
    <property type="evidence" value="ECO:0007669"/>
    <property type="project" value="UniProtKB-SubCell"/>
</dbReference>
<dbReference type="AlphaFoldDB" id="A0AAV4X9X2"/>
<evidence type="ECO:0000313" key="7">
    <source>
        <dbReference type="Proteomes" id="UP001054837"/>
    </source>
</evidence>
<protein>
    <recommendedName>
        <fullName evidence="8">Organic cation transporter 1</fullName>
    </recommendedName>
</protein>
<evidence type="ECO:0000256" key="3">
    <source>
        <dbReference type="ARBA" id="ARBA00022989"/>
    </source>
</evidence>
<dbReference type="GO" id="GO:0022857">
    <property type="term" value="F:transmembrane transporter activity"/>
    <property type="evidence" value="ECO:0007669"/>
    <property type="project" value="InterPro"/>
</dbReference>
<evidence type="ECO:0008006" key="8">
    <source>
        <dbReference type="Google" id="ProtNLM"/>
    </source>
</evidence>
<feature type="transmembrane region" description="Helical" evidence="5">
    <location>
        <begin position="445"/>
        <end position="469"/>
    </location>
</feature>